<dbReference type="Gene3D" id="1.20.1250.20">
    <property type="entry name" value="MFS general substrate transporter like domains"/>
    <property type="match status" value="1"/>
</dbReference>
<dbReference type="Proteomes" id="UP001165121">
    <property type="component" value="Unassembled WGS sequence"/>
</dbReference>
<feature type="transmembrane region" description="Helical" evidence="6">
    <location>
        <begin position="241"/>
        <end position="262"/>
    </location>
</feature>
<dbReference type="AlphaFoldDB" id="A0A9W7D063"/>
<keyword evidence="3 6" id="KW-0812">Transmembrane</keyword>
<feature type="transmembrane region" description="Helical" evidence="6">
    <location>
        <begin position="268"/>
        <end position="288"/>
    </location>
</feature>
<evidence type="ECO:0000256" key="3">
    <source>
        <dbReference type="ARBA" id="ARBA00022692"/>
    </source>
</evidence>
<organism evidence="7 8">
    <name type="scientific">Phytophthora fragariaefolia</name>
    <dbReference type="NCBI Taxonomy" id="1490495"/>
    <lineage>
        <taxon>Eukaryota</taxon>
        <taxon>Sar</taxon>
        <taxon>Stramenopiles</taxon>
        <taxon>Oomycota</taxon>
        <taxon>Peronosporomycetes</taxon>
        <taxon>Peronosporales</taxon>
        <taxon>Peronosporaceae</taxon>
        <taxon>Phytophthora</taxon>
    </lineage>
</organism>
<evidence type="ECO:0000313" key="8">
    <source>
        <dbReference type="Proteomes" id="UP001165121"/>
    </source>
</evidence>
<evidence type="ECO:0000256" key="1">
    <source>
        <dbReference type="ARBA" id="ARBA00004141"/>
    </source>
</evidence>
<dbReference type="GO" id="GO:0016020">
    <property type="term" value="C:membrane"/>
    <property type="evidence" value="ECO:0007669"/>
    <property type="project" value="UniProtKB-SubCell"/>
</dbReference>
<dbReference type="GO" id="GO:0022857">
    <property type="term" value="F:transmembrane transporter activity"/>
    <property type="evidence" value="ECO:0007669"/>
    <property type="project" value="InterPro"/>
</dbReference>
<dbReference type="InterPro" id="IPR000109">
    <property type="entry name" value="POT_fam"/>
</dbReference>
<evidence type="ECO:0000256" key="5">
    <source>
        <dbReference type="ARBA" id="ARBA00023136"/>
    </source>
</evidence>
<protein>
    <submittedName>
        <fullName evidence="7">Unnamed protein product</fullName>
    </submittedName>
</protein>
<dbReference type="EMBL" id="BSXT01002654">
    <property type="protein sequence ID" value="GMF50142.1"/>
    <property type="molecule type" value="Genomic_DNA"/>
</dbReference>
<dbReference type="PANTHER" id="PTHR11654">
    <property type="entry name" value="OLIGOPEPTIDE TRANSPORTER-RELATED"/>
    <property type="match status" value="1"/>
</dbReference>
<comment type="subcellular location">
    <subcellularLocation>
        <location evidence="1">Membrane</location>
        <topology evidence="1">Multi-pass membrane protein</topology>
    </subcellularLocation>
</comment>
<evidence type="ECO:0000313" key="7">
    <source>
        <dbReference type="EMBL" id="GMF50142.1"/>
    </source>
</evidence>
<dbReference type="Pfam" id="PF00854">
    <property type="entry name" value="PTR2"/>
    <property type="match status" value="1"/>
</dbReference>
<keyword evidence="4 6" id="KW-1133">Transmembrane helix</keyword>
<feature type="transmembrane region" description="Helical" evidence="6">
    <location>
        <begin position="467"/>
        <end position="488"/>
    </location>
</feature>
<reference evidence="7" key="1">
    <citation type="submission" date="2023-04" db="EMBL/GenBank/DDBJ databases">
        <title>Phytophthora fragariaefolia NBRC 109709.</title>
        <authorList>
            <person name="Ichikawa N."/>
            <person name="Sato H."/>
            <person name="Tonouchi N."/>
        </authorList>
    </citation>
    <scope>NUCLEOTIDE SEQUENCE</scope>
    <source>
        <strain evidence="7">NBRC 109709</strain>
    </source>
</reference>
<accession>A0A9W7D063</accession>
<name>A0A9W7D063_9STRA</name>
<evidence type="ECO:0000256" key="4">
    <source>
        <dbReference type="ARBA" id="ARBA00022989"/>
    </source>
</evidence>
<keyword evidence="8" id="KW-1185">Reference proteome</keyword>
<feature type="transmembrane region" description="Helical" evidence="6">
    <location>
        <begin position="503"/>
        <end position="522"/>
    </location>
</feature>
<dbReference type="OrthoDB" id="8904098at2759"/>
<comment type="similarity">
    <text evidence="2">Belongs to the major facilitator superfamily. Proton-dependent oligopeptide transporter (POT/PTR) (TC 2.A.17) family.</text>
</comment>
<gene>
    <name evidence="7" type="ORF">Pfra01_001994200</name>
</gene>
<comment type="caution">
    <text evidence="7">The sequence shown here is derived from an EMBL/GenBank/DDBJ whole genome shotgun (WGS) entry which is preliminary data.</text>
</comment>
<sequence length="535" mass="58116">MGKSHPPQSPLLTPQSLTPVVTAGYSTKLWDVRAPKYSKNVMKRVCSNSMKLTYDSLSQFVCIAAAFIADQYLGKYKTLLGAASFSSLGFVLILIAALPSVLANQMLSKVLFCIGVFLGISLTQGGIRALLISFGGDQFSPESPPEQRASYFSINFCSSNLGVAVNYAIFPSLSLYGVGAIPADYGYVALFAVGLALTLSAIVNLISTRSRYINVPPTRGALGNVIRVVVRSSKHNLSAKMIVLGAILYLTAFFLNIIAAFLSDYGETGHHISYVCGVLIVVATVLWVNFGQDSSMVNDATDTDGAMFDQELIRGVKQVIYILPFNAFNMFWWVCQNQRGNNQTIIQQTDVHLGSSPDSTQIPAPTVQFFNPGTGLLLVPFSTTSSTHSTKKLSASLLADTAWSHQDAGGETQYIYNNNGGQPMSDIRWYNAIPQYILVAAATVLIQIPTYNIGYTEVPMALRGVSIALGFFMNSMGSTLLSVIVLLFGKDIPANLNDGHMEYMYFTIAGGMVLNLFFYLVVMQKMQFGMIPSLK</sequence>
<dbReference type="SUPFAM" id="SSF103473">
    <property type="entry name" value="MFS general substrate transporter"/>
    <property type="match status" value="1"/>
</dbReference>
<evidence type="ECO:0000256" key="6">
    <source>
        <dbReference type="SAM" id="Phobius"/>
    </source>
</evidence>
<feature type="transmembrane region" description="Helical" evidence="6">
    <location>
        <begin position="110"/>
        <end position="134"/>
    </location>
</feature>
<feature type="transmembrane region" description="Helical" evidence="6">
    <location>
        <begin position="79"/>
        <end position="98"/>
    </location>
</feature>
<proteinExistence type="inferred from homology"/>
<dbReference type="InterPro" id="IPR036259">
    <property type="entry name" value="MFS_trans_sf"/>
</dbReference>
<keyword evidence="5 6" id="KW-0472">Membrane</keyword>
<feature type="transmembrane region" description="Helical" evidence="6">
    <location>
        <begin position="185"/>
        <end position="206"/>
    </location>
</feature>
<evidence type="ECO:0000256" key="2">
    <source>
        <dbReference type="ARBA" id="ARBA00005982"/>
    </source>
</evidence>